<gene>
    <name evidence="2" type="ORF">GCM10022204_05660</name>
</gene>
<dbReference type="RefSeq" id="WP_344810749.1">
    <property type="nucleotide sequence ID" value="NZ_BAAAYX010000002.1"/>
</dbReference>
<dbReference type="Proteomes" id="UP001500051">
    <property type="component" value="Unassembled WGS sequence"/>
</dbReference>
<dbReference type="InterPro" id="IPR007569">
    <property type="entry name" value="DUF559"/>
</dbReference>
<evidence type="ECO:0000313" key="2">
    <source>
        <dbReference type="EMBL" id="GAA3692932.1"/>
    </source>
</evidence>
<dbReference type="EMBL" id="BAAAYX010000002">
    <property type="protein sequence ID" value="GAA3692932.1"/>
    <property type="molecule type" value="Genomic_DNA"/>
</dbReference>
<dbReference type="Gene3D" id="3.40.960.10">
    <property type="entry name" value="VSR Endonuclease"/>
    <property type="match status" value="1"/>
</dbReference>
<evidence type="ECO:0000259" key="1">
    <source>
        <dbReference type="Pfam" id="PF04480"/>
    </source>
</evidence>
<dbReference type="InterPro" id="IPR011335">
    <property type="entry name" value="Restrct_endonuc-II-like"/>
</dbReference>
<evidence type="ECO:0000313" key="3">
    <source>
        <dbReference type="Proteomes" id="UP001500051"/>
    </source>
</evidence>
<reference evidence="3" key="1">
    <citation type="journal article" date="2019" name="Int. J. Syst. Evol. Microbiol.">
        <title>The Global Catalogue of Microorganisms (GCM) 10K type strain sequencing project: providing services to taxonomists for standard genome sequencing and annotation.</title>
        <authorList>
            <consortium name="The Broad Institute Genomics Platform"/>
            <consortium name="The Broad Institute Genome Sequencing Center for Infectious Disease"/>
            <person name="Wu L."/>
            <person name="Ma J."/>
        </authorList>
    </citation>
    <scope>NUCLEOTIDE SEQUENCE [LARGE SCALE GENOMIC DNA]</scope>
    <source>
        <strain evidence="3">JCM 16548</strain>
    </source>
</reference>
<comment type="caution">
    <text evidence="2">The sequence shown here is derived from an EMBL/GenBank/DDBJ whole genome shotgun (WGS) entry which is preliminary data.</text>
</comment>
<protein>
    <submittedName>
        <fullName evidence="2">Type IV toxin-antitoxin system AbiEi family antitoxin domain-containing protein</fullName>
    </submittedName>
</protein>
<proteinExistence type="predicted"/>
<accession>A0ABP7CQG2</accession>
<dbReference type="SUPFAM" id="SSF52980">
    <property type="entry name" value="Restriction endonuclease-like"/>
    <property type="match status" value="1"/>
</dbReference>
<sequence>MRPDDEIDHLLGRDHLVLRREHPTLDDALTRACTRGRIARVLPGVYADRAHAEDPVLRMAAVCRWDPNAVVQAQGAAMLTFWPKLAPPSTLQVASVTQHRPQPGFAFTRRRIPAELVTSAGPVRLTTPALTALELATTEFTDPIDVALHSRQVTLATLYDALRTTPQRPGNVDRRRVLLDSRAEPWSHAERQAHRLLRSEGITGWVANRKVHVGGATYFLDVGFDRERVAGEIDGRAHHCEPDVFESDRARQNALVLDGWLIVRFTWLMLTREPDYVIRTLRHALGARRLR</sequence>
<feature type="domain" description="DUF559" evidence="1">
    <location>
        <begin position="187"/>
        <end position="283"/>
    </location>
</feature>
<name>A0ABP7CQG2_9ACTN</name>
<keyword evidence="3" id="KW-1185">Reference proteome</keyword>
<dbReference type="Pfam" id="PF04480">
    <property type="entry name" value="DUF559"/>
    <property type="match status" value="1"/>
</dbReference>
<organism evidence="2 3">
    <name type="scientific">Microlunatus aurantiacus</name>
    <dbReference type="NCBI Taxonomy" id="446786"/>
    <lineage>
        <taxon>Bacteria</taxon>
        <taxon>Bacillati</taxon>
        <taxon>Actinomycetota</taxon>
        <taxon>Actinomycetes</taxon>
        <taxon>Propionibacteriales</taxon>
        <taxon>Propionibacteriaceae</taxon>
        <taxon>Microlunatus</taxon>
    </lineage>
</organism>